<name>A0AAD7E082_MYCRO</name>
<evidence type="ECO:0000256" key="2">
    <source>
        <dbReference type="SAM" id="MobiDB-lite"/>
    </source>
</evidence>
<dbReference type="Proteomes" id="UP001221757">
    <property type="component" value="Unassembled WGS sequence"/>
</dbReference>
<sequence length="362" mass="41080">MRPVANKTRFLESSQSLSMAELERLVLSGELFRTSRSSSPERSPSPDAGWHDEHLNLSDDDKDYDSDTARRAAFDKHLKEQEKQADSIGMGPGRTGVKGVIRDRDEAEGMEKEKRARELANVMEKMEKSHLGGKTYLEEEREKGDDADGMVLKERERVEERRNVFGHTRQGRFGHLREVGVKGFLSAVEGEVKGTWVVVHLYEPSLDRCYLLDDTLARLARVYSDTKFLRARASALGFASTGTSSSSSRGVPQFGRTARVREDETDDPYDEKDTEDDEDEEEEIYDDDVDLDVLPTMLVYRDGELVHNWVRVDWEAGNSGVEELLDHHHILPRTNAPHSRNLGLPSDDEDDLIWSDDEDGLI</sequence>
<dbReference type="Pfam" id="PF02114">
    <property type="entry name" value="Phosducin"/>
    <property type="match status" value="1"/>
</dbReference>
<feature type="region of interest" description="Disordered" evidence="2">
    <location>
        <begin position="239"/>
        <end position="286"/>
    </location>
</feature>
<feature type="region of interest" description="Disordered" evidence="2">
    <location>
        <begin position="32"/>
        <end position="98"/>
    </location>
</feature>
<dbReference type="InterPro" id="IPR024253">
    <property type="entry name" value="Phosducin_thioredoxin-like_dom"/>
</dbReference>
<dbReference type="InterPro" id="IPR051499">
    <property type="entry name" value="Phosducin-like_reg"/>
</dbReference>
<evidence type="ECO:0000313" key="4">
    <source>
        <dbReference type="EMBL" id="KAJ7702973.1"/>
    </source>
</evidence>
<dbReference type="EMBL" id="JARKIE010000013">
    <property type="protein sequence ID" value="KAJ7702973.1"/>
    <property type="molecule type" value="Genomic_DNA"/>
</dbReference>
<dbReference type="PANTHER" id="PTHR46052:SF1">
    <property type="entry name" value="PHOSDUCIN-LIKE PROTEIN"/>
    <property type="match status" value="1"/>
</dbReference>
<feature type="compositionally biased region" description="Acidic residues" evidence="2">
    <location>
        <begin position="263"/>
        <end position="286"/>
    </location>
</feature>
<comment type="similarity">
    <text evidence="1">Belongs to the phosducin family.</text>
</comment>
<proteinExistence type="inferred from homology"/>
<dbReference type="PANTHER" id="PTHR46052">
    <property type="entry name" value="PHOSDUCIN-LIKE PROTEIN"/>
    <property type="match status" value="1"/>
</dbReference>
<dbReference type="SUPFAM" id="SSF52833">
    <property type="entry name" value="Thioredoxin-like"/>
    <property type="match status" value="1"/>
</dbReference>
<gene>
    <name evidence="4" type="ORF">B0H17DRAFT_1041032</name>
</gene>
<keyword evidence="5" id="KW-1185">Reference proteome</keyword>
<organism evidence="4 5">
    <name type="scientific">Mycena rosella</name>
    <name type="common">Pink bonnet</name>
    <name type="synonym">Agaricus rosellus</name>
    <dbReference type="NCBI Taxonomy" id="1033263"/>
    <lineage>
        <taxon>Eukaryota</taxon>
        <taxon>Fungi</taxon>
        <taxon>Dikarya</taxon>
        <taxon>Basidiomycota</taxon>
        <taxon>Agaricomycotina</taxon>
        <taxon>Agaricomycetes</taxon>
        <taxon>Agaricomycetidae</taxon>
        <taxon>Agaricales</taxon>
        <taxon>Marasmiineae</taxon>
        <taxon>Mycenaceae</taxon>
        <taxon>Mycena</taxon>
    </lineage>
</organism>
<dbReference type="Gene3D" id="3.40.30.10">
    <property type="entry name" value="Glutaredoxin"/>
    <property type="match status" value="1"/>
</dbReference>
<feature type="compositionally biased region" description="Basic and acidic residues" evidence="2">
    <location>
        <begin position="49"/>
        <end position="85"/>
    </location>
</feature>
<evidence type="ECO:0000259" key="3">
    <source>
        <dbReference type="Pfam" id="PF02114"/>
    </source>
</evidence>
<reference evidence="4" key="1">
    <citation type="submission" date="2023-03" db="EMBL/GenBank/DDBJ databases">
        <title>Massive genome expansion in bonnet fungi (Mycena s.s.) driven by repeated elements and novel gene families across ecological guilds.</title>
        <authorList>
            <consortium name="Lawrence Berkeley National Laboratory"/>
            <person name="Harder C.B."/>
            <person name="Miyauchi S."/>
            <person name="Viragh M."/>
            <person name="Kuo A."/>
            <person name="Thoen E."/>
            <person name="Andreopoulos B."/>
            <person name="Lu D."/>
            <person name="Skrede I."/>
            <person name="Drula E."/>
            <person name="Henrissat B."/>
            <person name="Morin E."/>
            <person name="Kohler A."/>
            <person name="Barry K."/>
            <person name="LaButti K."/>
            <person name="Morin E."/>
            <person name="Salamov A."/>
            <person name="Lipzen A."/>
            <person name="Mereny Z."/>
            <person name="Hegedus B."/>
            <person name="Baldrian P."/>
            <person name="Stursova M."/>
            <person name="Weitz H."/>
            <person name="Taylor A."/>
            <person name="Grigoriev I.V."/>
            <person name="Nagy L.G."/>
            <person name="Martin F."/>
            <person name="Kauserud H."/>
        </authorList>
    </citation>
    <scope>NUCLEOTIDE SEQUENCE</scope>
    <source>
        <strain evidence="4">CBHHK067</strain>
    </source>
</reference>
<feature type="domain" description="Phosducin" evidence="3">
    <location>
        <begin position="94"/>
        <end position="243"/>
    </location>
</feature>
<feature type="compositionally biased region" description="Low complexity" evidence="2">
    <location>
        <begin position="34"/>
        <end position="46"/>
    </location>
</feature>
<dbReference type="AlphaFoldDB" id="A0AAD7E082"/>
<feature type="compositionally biased region" description="Low complexity" evidence="2">
    <location>
        <begin position="239"/>
        <end position="248"/>
    </location>
</feature>
<protein>
    <submittedName>
        <fullName evidence="4">Thioredoxin-like protein</fullName>
    </submittedName>
</protein>
<feature type="compositionally biased region" description="Acidic residues" evidence="2">
    <location>
        <begin position="346"/>
        <end position="362"/>
    </location>
</feature>
<evidence type="ECO:0000313" key="5">
    <source>
        <dbReference type="Proteomes" id="UP001221757"/>
    </source>
</evidence>
<feature type="region of interest" description="Disordered" evidence="2">
    <location>
        <begin position="334"/>
        <end position="362"/>
    </location>
</feature>
<dbReference type="InterPro" id="IPR036249">
    <property type="entry name" value="Thioredoxin-like_sf"/>
</dbReference>
<comment type="caution">
    <text evidence="4">The sequence shown here is derived from an EMBL/GenBank/DDBJ whole genome shotgun (WGS) entry which is preliminary data.</text>
</comment>
<evidence type="ECO:0000256" key="1">
    <source>
        <dbReference type="ARBA" id="ARBA00009686"/>
    </source>
</evidence>
<accession>A0AAD7E082</accession>